<comment type="caution">
    <text evidence="13">The sequence shown here is derived from an EMBL/GenBank/DDBJ whole genome shotgun (WGS) entry which is preliminary data.</text>
</comment>
<comment type="cofactor">
    <cofactor evidence="2 9 10">
        <name>pyridoxal 5'-phosphate</name>
        <dbReference type="ChEBI" id="CHEBI:597326"/>
    </cofactor>
</comment>
<dbReference type="HAMAP" id="MF_01201">
    <property type="entry name" value="Ala_racemase"/>
    <property type="match status" value="1"/>
</dbReference>
<evidence type="ECO:0000256" key="3">
    <source>
        <dbReference type="ARBA" id="ARBA00004752"/>
    </source>
</evidence>
<evidence type="ECO:0000256" key="8">
    <source>
        <dbReference type="ARBA" id="ARBA00037912"/>
    </source>
</evidence>
<dbReference type="UniPathway" id="UPA00042">
    <property type="reaction ID" value="UER00497"/>
</dbReference>
<dbReference type="PANTHER" id="PTHR30511:SF4">
    <property type="entry name" value="ALANINE RACEMASE, BIOSYNTHETIC"/>
    <property type="match status" value="1"/>
</dbReference>
<evidence type="ECO:0000256" key="4">
    <source>
        <dbReference type="ARBA" id="ARBA00007880"/>
    </source>
</evidence>
<comment type="similarity">
    <text evidence="4 9">Belongs to the alanine racemase family.</text>
</comment>
<evidence type="ECO:0000256" key="7">
    <source>
        <dbReference type="ARBA" id="ARBA00023235"/>
    </source>
</evidence>
<feature type="binding site" evidence="9 11">
    <location>
        <position position="308"/>
    </location>
    <ligand>
        <name>substrate</name>
    </ligand>
</feature>
<feature type="domain" description="Alanine racemase C-terminal" evidence="12">
    <location>
        <begin position="239"/>
        <end position="363"/>
    </location>
</feature>
<evidence type="ECO:0000256" key="2">
    <source>
        <dbReference type="ARBA" id="ARBA00001933"/>
    </source>
</evidence>
<comment type="pathway">
    <text evidence="8 9">Amino-acid biosynthesis; D-alanine biosynthesis; D-alanine from L-alanine: step 1/1.</text>
</comment>
<dbReference type="Pfam" id="PF01168">
    <property type="entry name" value="Ala_racemase_N"/>
    <property type="match status" value="1"/>
</dbReference>
<dbReference type="OrthoDB" id="9813814at2"/>
<name>A0A432WKX4_9GAMM</name>
<feature type="active site" description="Proton acceptor; specific for L-alanine" evidence="9">
    <location>
        <position position="260"/>
    </location>
</feature>
<dbReference type="InterPro" id="IPR011079">
    <property type="entry name" value="Ala_racemase_C"/>
</dbReference>
<dbReference type="Gene3D" id="2.40.37.10">
    <property type="entry name" value="Lyase, Ornithine Decarboxylase, Chain A, domain 1"/>
    <property type="match status" value="1"/>
</dbReference>
<evidence type="ECO:0000256" key="6">
    <source>
        <dbReference type="ARBA" id="ARBA00022898"/>
    </source>
</evidence>
<dbReference type="SUPFAM" id="SSF51419">
    <property type="entry name" value="PLP-binding barrel"/>
    <property type="match status" value="1"/>
</dbReference>
<dbReference type="AlphaFoldDB" id="A0A432WKX4"/>
<dbReference type="InterPro" id="IPR001608">
    <property type="entry name" value="Ala_racemase_N"/>
</dbReference>
<comment type="pathway">
    <text evidence="3">Cell wall biogenesis; peptidoglycan biosynthesis.</text>
</comment>
<dbReference type="SMART" id="SM01005">
    <property type="entry name" value="Ala_racemase_C"/>
    <property type="match status" value="1"/>
</dbReference>
<comment type="function">
    <text evidence="9">Catalyzes the interconversion of L-alanine and D-alanine. May also act on other amino acids.</text>
</comment>
<evidence type="ECO:0000259" key="12">
    <source>
        <dbReference type="SMART" id="SM01005"/>
    </source>
</evidence>
<sequence length="364" mass="39418">MADAMRPAWAAINLQALQHNTHVIRKLAGERRILGILKANAYGHGLTRIAQALADIDAIGVARVDEALQLRNAGITRPIVLLEGFFAAEQIPVLAASSIQPVIHNMHQLEQLAAAEHVSDAMRVWLKIDTGMHRLGIEPSQVSTCYQRLLDIPHVNGAPVLMSHLACADEPDHEQNRKQLTRFSEAISPYQGSVTSMANSAALFAGIGKEYDWVRPGLALYGVSPFSETIGRDYGLEAVMNLQASVISVRKIKAGEPVGYGAAWAPATDTHIGIVAIGYGDGYPRHAPEGTPVWIGGRCYPMVGRVAMDMITVDLGADLRVALGDTAQLWGRDLPVEKVAEAVGTIPYELLCNVARRVQLDYLD</sequence>
<evidence type="ECO:0000256" key="11">
    <source>
        <dbReference type="PIRSR" id="PIRSR600821-52"/>
    </source>
</evidence>
<gene>
    <name evidence="13" type="primary">alr</name>
    <name evidence="13" type="ORF">CWE13_11975</name>
</gene>
<organism evidence="13 14">
    <name type="scientific">Aliidiomarina shirensis</name>
    <dbReference type="NCBI Taxonomy" id="1048642"/>
    <lineage>
        <taxon>Bacteria</taxon>
        <taxon>Pseudomonadati</taxon>
        <taxon>Pseudomonadota</taxon>
        <taxon>Gammaproteobacteria</taxon>
        <taxon>Alteromonadales</taxon>
        <taxon>Idiomarinaceae</taxon>
        <taxon>Aliidiomarina</taxon>
    </lineage>
</organism>
<dbReference type="InterPro" id="IPR009006">
    <property type="entry name" value="Ala_racemase/Decarboxylase_C"/>
</dbReference>
<dbReference type="GO" id="GO:0008784">
    <property type="term" value="F:alanine racemase activity"/>
    <property type="evidence" value="ECO:0007669"/>
    <property type="project" value="UniProtKB-UniRule"/>
</dbReference>
<dbReference type="FunFam" id="2.40.37.10:FF:000002">
    <property type="entry name" value="Alanine racemase"/>
    <property type="match status" value="1"/>
</dbReference>
<feature type="modified residue" description="N6-(pyridoxal phosphate)lysine" evidence="9 10">
    <location>
        <position position="38"/>
    </location>
</feature>
<protein>
    <recommendedName>
        <fullName evidence="5 9">Alanine racemase</fullName>
        <ecNumber evidence="5 9">5.1.1.1</ecNumber>
    </recommendedName>
</protein>
<feature type="binding site" evidence="9 11">
    <location>
        <position position="134"/>
    </location>
    <ligand>
        <name>substrate</name>
    </ligand>
</feature>
<evidence type="ECO:0000256" key="5">
    <source>
        <dbReference type="ARBA" id="ARBA00013089"/>
    </source>
</evidence>
<dbReference type="EMBL" id="PIPP01000007">
    <property type="protein sequence ID" value="RUO34339.1"/>
    <property type="molecule type" value="Genomic_DNA"/>
</dbReference>
<proteinExistence type="inferred from homology"/>
<keyword evidence="7 9" id="KW-0413">Isomerase</keyword>
<evidence type="ECO:0000313" key="14">
    <source>
        <dbReference type="Proteomes" id="UP000286934"/>
    </source>
</evidence>
<dbReference type="InterPro" id="IPR029066">
    <property type="entry name" value="PLP-binding_barrel"/>
</dbReference>
<dbReference type="NCBIfam" id="TIGR00492">
    <property type="entry name" value="alr"/>
    <property type="match status" value="1"/>
</dbReference>
<dbReference type="CDD" id="cd06827">
    <property type="entry name" value="PLPDE_III_AR_proteobact"/>
    <property type="match status" value="1"/>
</dbReference>
<dbReference type="Gene3D" id="3.20.20.10">
    <property type="entry name" value="Alanine racemase"/>
    <property type="match status" value="1"/>
</dbReference>
<dbReference type="PROSITE" id="PS00395">
    <property type="entry name" value="ALANINE_RACEMASE"/>
    <property type="match status" value="1"/>
</dbReference>
<dbReference type="InterPro" id="IPR000821">
    <property type="entry name" value="Ala_racemase"/>
</dbReference>
<dbReference type="RefSeq" id="WP_126808893.1">
    <property type="nucleotide sequence ID" value="NZ_PIPP01000007.1"/>
</dbReference>
<feature type="active site" description="Proton acceptor; specific for D-alanine" evidence="9">
    <location>
        <position position="38"/>
    </location>
</feature>
<reference evidence="14" key="1">
    <citation type="journal article" date="2018" name="Front. Microbiol.">
        <title>Genome-Based Analysis Reveals the Taxonomy and Diversity of the Family Idiomarinaceae.</title>
        <authorList>
            <person name="Liu Y."/>
            <person name="Lai Q."/>
            <person name="Shao Z."/>
        </authorList>
    </citation>
    <scope>NUCLEOTIDE SEQUENCE [LARGE SCALE GENOMIC DNA]</scope>
    <source>
        <strain evidence="14">AIS</strain>
    </source>
</reference>
<evidence type="ECO:0000256" key="10">
    <source>
        <dbReference type="PIRSR" id="PIRSR600821-50"/>
    </source>
</evidence>
<comment type="catalytic activity">
    <reaction evidence="1 9">
        <text>L-alanine = D-alanine</text>
        <dbReference type="Rhea" id="RHEA:20249"/>
        <dbReference type="ChEBI" id="CHEBI:57416"/>
        <dbReference type="ChEBI" id="CHEBI:57972"/>
        <dbReference type="EC" id="5.1.1.1"/>
    </reaction>
</comment>
<dbReference type="Pfam" id="PF00842">
    <property type="entry name" value="Ala_racemase_C"/>
    <property type="match status" value="1"/>
</dbReference>
<dbReference type="PANTHER" id="PTHR30511">
    <property type="entry name" value="ALANINE RACEMASE"/>
    <property type="match status" value="1"/>
</dbReference>
<dbReference type="GO" id="GO:0030170">
    <property type="term" value="F:pyridoxal phosphate binding"/>
    <property type="evidence" value="ECO:0007669"/>
    <property type="project" value="UniProtKB-UniRule"/>
</dbReference>
<dbReference type="PRINTS" id="PR00992">
    <property type="entry name" value="ALARACEMASE"/>
</dbReference>
<dbReference type="Proteomes" id="UP000286934">
    <property type="component" value="Unassembled WGS sequence"/>
</dbReference>
<dbReference type="InterPro" id="IPR020622">
    <property type="entry name" value="Ala_racemase_pyridoxalP-BS"/>
</dbReference>
<evidence type="ECO:0000313" key="13">
    <source>
        <dbReference type="EMBL" id="RUO34339.1"/>
    </source>
</evidence>
<keyword evidence="14" id="KW-1185">Reference proteome</keyword>
<dbReference type="SUPFAM" id="SSF50621">
    <property type="entry name" value="Alanine racemase C-terminal domain-like"/>
    <property type="match status" value="1"/>
</dbReference>
<accession>A0A432WKX4</accession>
<evidence type="ECO:0000256" key="9">
    <source>
        <dbReference type="HAMAP-Rule" id="MF_01201"/>
    </source>
</evidence>
<keyword evidence="6 9" id="KW-0663">Pyridoxal phosphate</keyword>
<dbReference type="GO" id="GO:0030632">
    <property type="term" value="P:D-alanine biosynthetic process"/>
    <property type="evidence" value="ECO:0007669"/>
    <property type="project" value="UniProtKB-UniRule"/>
</dbReference>
<evidence type="ECO:0000256" key="1">
    <source>
        <dbReference type="ARBA" id="ARBA00000316"/>
    </source>
</evidence>
<dbReference type="FunFam" id="3.20.20.10:FF:000002">
    <property type="entry name" value="Alanine racemase"/>
    <property type="match status" value="1"/>
</dbReference>
<dbReference type="EC" id="5.1.1.1" evidence="5 9"/>
<dbReference type="GO" id="GO:0005829">
    <property type="term" value="C:cytosol"/>
    <property type="evidence" value="ECO:0007669"/>
    <property type="project" value="TreeGrafter"/>
</dbReference>